<organism evidence="1 2">
    <name type="scientific">Corynebacterium mustelae</name>
    <dbReference type="NCBI Taxonomy" id="571915"/>
    <lineage>
        <taxon>Bacteria</taxon>
        <taxon>Bacillati</taxon>
        <taxon>Actinomycetota</taxon>
        <taxon>Actinomycetes</taxon>
        <taxon>Mycobacteriales</taxon>
        <taxon>Corynebacteriaceae</taxon>
        <taxon>Corynebacterium</taxon>
    </lineage>
</organism>
<gene>
    <name evidence="1" type="ORF">CMUST_03630</name>
</gene>
<reference evidence="2" key="2">
    <citation type="submission" date="2015-05" db="EMBL/GenBank/DDBJ databases">
        <title>Complete genome sequence of Corynebacterium mustelae DSM 45274, isolated from various tissues of a male ferret with lethal sepsis.</title>
        <authorList>
            <person name="Ruckert C."/>
            <person name="Albersmeier A."/>
            <person name="Winkler A."/>
            <person name="Tauch A."/>
        </authorList>
    </citation>
    <scope>NUCLEOTIDE SEQUENCE [LARGE SCALE GENOMIC DNA]</scope>
    <source>
        <strain evidence="2">DSM 45274</strain>
    </source>
</reference>
<dbReference type="AlphaFoldDB" id="A0A0G3GWY9"/>
<name>A0A0G3GWY9_9CORY</name>
<accession>A0A0G3GWY9</accession>
<dbReference type="GO" id="GO:0004658">
    <property type="term" value="F:propionyl-CoA carboxylase activity"/>
    <property type="evidence" value="ECO:0007669"/>
    <property type="project" value="InterPro"/>
</dbReference>
<dbReference type="STRING" id="571915.CMUST_03630"/>
<dbReference type="EMBL" id="CP011542">
    <property type="protein sequence ID" value="AKK05070.1"/>
    <property type="molecule type" value="Genomic_DNA"/>
</dbReference>
<evidence type="ECO:0000313" key="1">
    <source>
        <dbReference type="EMBL" id="AKK05070.1"/>
    </source>
</evidence>
<dbReference type="InterPro" id="IPR032716">
    <property type="entry name" value="ACC_epsilon"/>
</dbReference>
<protein>
    <submittedName>
        <fullName evidence="1">Acyl-CoA carboxylase epsilon subunit</fullName>
    </submittedName>
</protein>
<proteinExistence type="predicted"/>
<dbReference type="GO" id="GO:0003989">
    <property type="term" value="F:acetyl-CoA carboxylase activity"/>
    <property type="evidence" value="ECO:0007669"/>
    <property type="project" value="InterPro"/>
</dbReference>
<dbReference type="Proteomes" id="UP000035199">
    <property type="component" value="Chromosome"/>
</dbReference>
<evidence type="ECO:0000313" key="2">
    <source>
        <dbReference type="Proteomes" id="UP000035199"/>
    </source>
</evidence>
<dbReference type="OrthoDB" id="4411387at2"/>
<dbReference type="PATRIC" id="fig|571915.4.peg.774"/>
<dbReference type="KEGG" id="cmv:CMUST_03630"/>
<dbReference type="RefSeq" id="WP_047261358.1">
    <property type="nucleotide sequence ID" value="NZ_CP011542.1"/>
</dbReference>
<reference evidence="1 2" key="1">
    <citation type="journal article" date="2015" name="Genome Announc.">
        <title>Complete Genome Sequence of the Type Strain Corynebacterium mustelae DSM 45274, Isolated from Various Tissues of a Male Ferret with Lethal Sepsis.</title>
        <authorList>
            <person name="Ruckert C."/>
            <person name="Eimer J."/>
            <person name="Winkler A."/>
            <person name="Tauch A."/>
        </authorList>
    </citation>
    <scope>NUCLEOTIDE SEQUENCE [LARGE SCALE GENOMIC DNA]</scope>
    <source>
        <strain evidence="1 2">DSM 45274</strain>
    </source>
</reference>
<keyword evidence="2" id="KW-1185">Reference proteome</keyword>
<dbReference type="Pfam" id="PF13822">
    <property type="entry name" value="ACC_epsilon"/>
    <property type="match status" value="1"/>
</dbReference>
<sequence>MSDNTEASTEGVETTPEVKKPFLTIVKGNPDDVQVATLTALFATMASNAAGAAQPDRERNMWGSVEERLQRPTTYNPTAFQNVSFY</sequence>